<dbReference type="NCBIfam" id="TIGR00786">
    <property type="entry name" value="dctM"/>
    <property type="match status" value="1"/>
</dbReference>
<comment type="caution">
    <text evidence="9">The sequence shown here is derived from an EMBL/GenBank/DDBJ whole genome shotgun (WGS) entry which is preliminary data.</text>
</comment>
<evidence type="ECO:0000256" key="1">
    <source>
        <dbReference type="ARBA" id="ARBA00004429"/>
    </source>
</evidence>
<keyword evidence="10" id="KW-1185">Reference proteome</keyword>
<gene>
    <name evidence="9" type="ORF">ACFOOG_02775</name>
</gene>
<protein>
    <recommendedName>
        <fullName evidence="7">TRAP transporter large permease protein</fullName>
    </recommendedName>
</protein>
<feature type="transmembrane region" description="Helical" evidence="7">
    <location>
        <begin position="118"/>
        <end position="135"/>
    </location>
</feature>
<evidence type="ECO:0000256" key="3">
    <source>
        <dbReference type="ARBA" id="ARBA00022519"/>
    </source>
</evidence>
<feature type="transmembrane region" description="Helical" evidence="7">
    <location>
        <begin position="231"/>
        <end position="250"/>
    </location>
</feature>
<evidence type="ECO:0000256" key="7">
    <source>
        <dbReference type="RuleBase" id="RU369079"/>
    </source>
</evidence>
<dbReference type="PIRSF" id="PIRSF006066">
    <property type="entry name" value="HI0050"/>
    <property type="match status" value="1"/>
</dbReference>
<name>A0ABV7ZWE7_9GAMM</name>
<comment type="function">
    <text evidence="7">Part of the tripartite ATP-independent periplasmic (TRAP) transport system.</text>
</comment>
<feature type="transmembrane region" description="Helical" evidence="7">
    <location>
        <begin position="423"/>
        <end position="444"/>
    </location>
</feature>
<feature type="transmembrane region" description="Helical" evidence="7">
    <location>
        <begin position="177"/>
        <end position="199"/>
    </location>
</feature>
<comment type="similarity">
    <text evidence="7">Belongs to the TRAP transporter large permease family.</text>
</comment>
<evidence type="ECO:0000313" key="9">
    <source>
        <dbReference type="EMBL" id="MFC3851747.1"/>
    </source>
</evidence>
<feature type="transmembrane region" description="Helical" evidence="7">
    <location>
        <begin position="34"/>
        <end position="56"/>
    </location>
</feature>
<keyword evidence="2" id="KW-1003">Cell membrane</keyword>
<feature type="transmembrane region" description="Helical" evidence="7">
    <location>
        <begin position="147"/>
        <end position="171"/>
    </location>
</feature>
<dbReference type="EMBL" id="JBHRYR010000002">
    <property type="protein sequence ID" value="MFC3851747.1"/>
    <property type="molecule type" value="Genomic_DNA"/>
</dbReference>
<dbReference type="RefSeq" id="WP_380693109.1">
    <property type="nucleotide sequence ID" value="NZ_JBHRYR010000002.1"/>
</dbReference>
<dbReference type="InterPro" id="IPR004681">
    <property type="entry name" value="TRAP_DctM"/>
</dbReference>
<feature type="transmembrane region" description="Helical" evidence="7">
    <location>
        <begin position="62"/>
        <end position="81"/>
    </location>
</feature>
<keyword evidence="5 7" id="KW-1133">Transmembrane helix</keyword>
<feature type="transmembrane region" description="Helical" evidence="7">
    <location>
        <begin position="256"/>
        <end position="275"/>
    </location>
</feature>
<feature type="transmembrane region" description="Helical" evidence="7">
    <location>
        <begin position="287"/>
        <end position="306"/>
    </location>
</feature>
<dbReference type="PANTHER" id="PTHR33362:SF7">
    <property type="entry name" value="SLL1103 PROTEIN"/>
    <property type="match status" value="1"/>
</dbReference>
<proteinExistence type="inferred from homology"/>
<feature type="transmembrane region" description="Helical" evidence="7">
    <location>
        <begin position="351"/>
        <end position="370"/>
    </location>
</feature>
<evidence type="ECO:0000259" key="8">
    <source>
        <dbReference type="Pfam" id="PF06808"/>
    </source>
</evidence>
<evidence type="ECO:0000256" key="2">
    <source>
        <dbReference type="ARBA" id="ARBA00022475"/>
    </source>
</evidence>
<feature type="transmembrane region" description="Helical" evidence="7">
    <location>
        <begin position="376"/>
        <end position="403"/>
    </location>
</feature>
<comment type="subunit">
    <text evidence="7">The complex comprises the extracytoplasmic solute receptor protein and the two transmembrane proteins.</text>
</comment>
<evidence type="ECO:0000256" key="6">
    <source>
        <dbReference type="ARBA" id="ARBA00023136"/>
    </source>
</evidence>
<evidence type="ECO:0000256" key="5">
    <source>
        <dbReference type="ARBA" id="ARBA00022989"/>
    </source>
</evidence>
<keyword evidence="4 7" id="KW-0812">Transmembrane</keyword>
<feature type="transmembrane region" description="Helical" evidence="7">
    <location>
        <begin position="6"/>
        <end position="27"/>
    </location>
</feature>
<dbReference type="PANTHER" id="PTHR33362">
    <property type="entry name" value="SIALIC ACID TRAP TRANSPORTER PERMEASE PROTEIN SIAT-RELATED"/>
    <property type="match status" value="1"/>
</dbReference>
<keyword evidence="3 7" id="KW-0997">Cell inner membrane</keyword>
<dbReference type="Proteomes" id="UP001595617">
    <property type="component" value="Unassembled WGS sequence"/>
</dbReference>
<dbReference type="InterPro" id="IPR010656">
    <property type="entry name" value="DctM"/>
</dbReference>
<evidence type="ECO:0000256" key="4">
    <source>
        <dbReference type="ARBA" id="ARBA00022692"/>
    </source>
</evidence>
<reference evidence="10" key="1">
    <citation type="journal article" date="2019" name="Int. J. Syst. Evol. Microbiol.">
        <title>The Global Catalogue of Microorganisms (GCM) 10K type strain sequencing project: providing services to taxonomists for standard genome sequencing and annotation.</title>
        <authorList>
            <consortium name="The Broad Institute Genomics Platform"/>
            <consortium name="The Broad Institute Genome Sequencing Center for Infectious Disease"/>
            <person name="Wu L."/>
            <person name="Ma J."/>
        </authorList>
    </citation>
    <scope>NUCLEOTIDE SEQUENCE [LARGE SCALE GENOMIC DNA]</scope>
    <source>
        <strain evidence="10">IBRC 10765</strain>
    </source>
</reference>
<feature type="domain" description="TRAP C4-dicarboxylate transport system permease DctM subunit" evidence="8">
    <location>
        <begin position="12"/>
        <end position="440"/>
    </location>
</feature>
<keyword evidence="7" id="KW-0813">Transport</keyword>
<sequence length="449" mass="48056">MFGEYLLPFLMVVVLILGIFTGYPVAFLLGGIGILFAIIGDIPMPFIGIVGSRIFGGVIENWLYIAIPLFVFMGLMLEKSGVARRLLLTLQRLFGRIHGGLAISVALLGIVMAASTGIVGASVVMLGLLGMPIMLKQGYKPEMATGIVAASGTLGILIPPSIMLVLMGSILNVSVGALFKAALVPGLMLGVLYIGYLLLVGKFKPEWMPLPDPDSLDHDPTPLPIALLRDLVGPVILIVAVLGSIMMGIATPTEAAAIGAAGAMVLAFIGGNFNYKNLRDVTYDTSKSTAMILFIVVGAACFSAIFKRLGGDYMILELVDSTGLGPYGLLILMMVMIFLLGFFLEWIEISYVILPLMLPVITMMDFGMGLSQEAFLVWFAILVAINLQTSFLTPPFGYALFYLKGITDGEIGITTIYRSVIPFVLLQLSALILCMAFPAIVLWLPGMNP</sequence>
<dbReference type="Pfam" id="PF06808">
    <property type="entry name" value="DctM"/>
    <property type="match status" value="1"/>
</dbReference>
<feature type="transmembrane region" description="Helical" evidence="7">
    <location>
        <begin position="326"/>
        <end position="344"/>
    </location>
</feature>
<comment type="subcellular location">
    <subcellularLocation>
        <location evidence="1 7">Cell inner membrane</location>
        <topology evidence="1 7">Multi-pass membrane protein</topology>
    </subcellularLocation>
</comment>
<evidence type="ECO:0000313" key="10">
    <source>
        <dbReference type="Proteomes" id="UP001595617"/>
    </source>
</evidence>
<keyword evidence="6 7" id="KW-0472">Membrane</keyword>
<accession>A0ABV7ZWE7</accession>
<organism evidence="9 10">
    <name type="scientific">Saccharospirillum mangrovi</name>
    <dbReference type="NCBI Taxonomy" id="2161747"/>
    <lineage>
        <taxon>Bacteria</taxon>
        <taxon>Pseudomonadati</taxon>
        <taxon>Pseudomonadota</taxon>
        <taxon>Gammaproteobacteria</taxon>
        <taxon>Oceanospirillales</taxon>
        <taxon>Saccharospirillaceae</taxon>
        <taxon>Saccharospirillum</taxon>
    </lineage>
</organism>